<dbReference type="Proteomes" id="UP000244193">
    <property type="component" value="Chromosome"/>
</dbReference>
<gene>
    <name evidence="1" type="ORF">HYN48_13690</name>
</gene>
<dbReference type="KEGG" id="fmg:HYN48_13690"/>
<accession>A0A2S0RIU4</accession>
<dbReference type="AlphaFoldDB" id="A0A2S0RIU4"/>
<keyword evidence="2" id="KW-1185">Reference proteome</keyword>
<sequence length="61" mass="7375">MKAIQLLIFKDYYYKQIENVVRPDIDPMTISLLFKNNEWNEGTYRYESDETRFVHSGVLEI</sequence>
<evidence type="ECO:0000313" key="1">
    <source>
        <dbReference type="EMBL" id="AWA31051.1"/>
    </source>
</evidence>
<reference evidence="1 2" key="1">
    <citation type="submission" date="2018-04" db="EMBL/GenBank/DDBJ databases">
        <title>Genome sequencing of Flavobacterium sp. HYN0048.</title>
        <authorList>
            <person name="Yi H."/>
            <person name="Baek C."/>
        </authorList>
    </citation>
    <scope>NUCLEOTIDE SEQUENCE [LARGE SCALE GENOMIC DNA]</scope>
    <source>
        <strain evidence="1 2">HYN0048</strain>
    </source>
</reference>
<evidence type="ECO:0000313" key="2">
    <source>
        <dbReference type="Proteomes" id="UP000244193"/>
    </source>
</evidence>
<protein>
    <submittedName>
        <fullName evidence="1">Uncharacterized protein</fullName>
    </submittedName>
</protein>
<organism evidence="1 2">
    <name type="scientific">Flavobacterium magnum</name>
    <dbReference type="NCBI Taxonomy" id="2162713"/>
    <lineage>
        <taxon>Bacteria</taxon>
        <taxon>Pseudomonadati</taxon>
        <taxon>Bacteroidota</taxon>
        <taxon>Flavobacteriia</taxon>
        <taxon>Flavobacteriales</taxon>
        <taxon>Flavobacteriaceae</taxon>
        <taxon>Flavobacterium</taxon>
    </lineage>
</organism>
<name>A0A2S0RIU4_9FLAO</name>
<proteinExistence type="predicted"/>
<dbReference type="EMBL" id="CP028811">
    <property type="protein sequence ID" value="AWA31051.1"/>
    <property type="molecule type" value="Genomic_DNA"/>
</dbReference>